<dbReference type="Pfam" id="PF18963">
    <property type="entry name" value="DUF5703"/>
    <property type="match status" value="1"/>
</dbReference>
<evidence type="ECO:0000313" key="2">
    <source>
        <dbReference type="Proteomes" id="UP000275356"/>
    </source>
</evidence>
<proteinExistence type="predicted"/>
<sequence>MTPKDKQRRAAPAYEFRVLTIDRATSRSDLRALLTAEAEYHHWELARTMLYVGGTRRVWLRRRVQKVASTL</sequence>
<dbReference type="AlphaFoldDB" id="A0A3N2D0W9"/>
<keyword evidence="2" id="KW-1185">Reference proteome</keyword>
<dbReference type="InterPro" id="IPR043758">
    <property type="entry name" value="DUF5703"/>
</dbReference>
<dbReference type="EMBL" id="RKHQ01000002">
    <property type="protein sequence ID" value="ROR93407.1"/>
    <property type="molecule type" value="Genomic_DNA"/>
</dbReference>
<comment type="caution">
    <text evidence="1">The sequence shown here is derived from an EMBL/GenBank/DDBJ whole genome shotgun (WGS) entry which is preliminary data.</text>
</comment>
<accession>A0A3N2D0W9</accession>
<dbReference type="OrthoDB" id="3481802at2"/>
<gene>
    <name evidence="1" type="ORF">EDD28_2820</name>
</gene>
<dbReference type="RefSeq" id="WP_123740377.1">
    <property type="nucleotide sequence ID" value="NZ_CALFQU010000002.1"/>
</dbReference>
<reference evidence="1 2" key="1">
    <citation type="submission" date="2018-11" db="EMBL/GenBank/DDBJ databases">
        <title>Sequencing the genomes of 1000 actinobacteria strains.</title>
        <authorList>
            <person name="Klenk H.-P."/>
        </authorList>
    </citation>
    <scope>NUCLEOTIDE SEQUENCE [LARGE SCALE GENOMIC DNA]</scope>
    <source>
        <strain evidence="1 2">DSM 13521</strain>
    </source>
</reference>
<evidence type="ECO:0000313" key="1">
    <source>
        <dbReference type="EMBL" id="ROR93407.1"/>
    </source>
</evidence>
<dbReference type="Proteomes" id="UP000275356">
    <property type="component" value="Unassembled WGS sequence"/>
</dbReference>
<name>A0A3N2D0W9_9MICO</name>
<organism evidence="1 2">
    <name type="scientific">Salana multivorans</name>
    <dbReference type="NCBI Taxonomy" id="120377"/>
    <lineage>
        <taxon>Bacteria</taxon>
        <taxon>Bacillati</taxon>
        <taxon>Actinomycetota</taxon>
        <taxon>Actinomycetes</taxon>
        <taxon>Micrococcales</taxon>
        <taxon>Beutenbergiaceae</taxon>
        <taxon>Salana</taxon>
    </lineage>
</organism>
<protein>
    <submittedName>
        <fullName evidence="1">Uncharacterized protein</fullName>
    </submittedName>
</protein>